<keyword evidence="10" id="KW-0560">Oxidoreductase</keyword>
<comment type="cofactor">
    <cofactor evidence="1">
        <name>Mo-molybdopterin</name>
        <dbReference type="ChEBI" id="CHEBI:71302"/>
    </cofactor>
</comment>
<dbReference type="Gene3D" id="2.60.40.650">
    <property type="match status" value="1"/>
</dbReference>
<dbReference type="SUPFAM" id="SSF56524">
    <property type="entry name" value="Oxidoreductase molybdopterin-binding domain"/>
    <property type="match status" value="1"/>
</dbReference>
<dbReference type="InterPro" id="IPR036374">
    <property type="entry name" value="OxRdtase_Mopterin-bd_sf"/>
</dbReference>
<reference evidence="14" key="1">
    <citation type="submission" date="2007-07" db="EMBL/GenBank/DDBJ databases">
        <title>PCAP assembly of the Caenorhabditis remanei genome.</title>
        <authorList>
            <consortium name="The Caenorhabditis remanei Sequencing Consortium"/>
            <person name="Wilson R.K."/>
        </authorList>
    </citation>
    <scope>NUCLEOTIDE SEQUENCE [LARGE SCALE GENOMIC DNA]</scope>
    <source>
        <strain evidence="14">PB4641</strain>
    </source>
</reference>
<dbReference type="InterPro" id="IPR002900">
    <property type="entry name" value="DUF38/FTH_CAE_spp"/>
</dbReference>
<comment type="pathway">
    <text evidence="5">Energy metabolism; sulfur metabolism.</text>
</comment>
<gene>
    <name evidence="14" type="ORF">CRE_08428</name>
</gene>
<dbReference type="FunFam" id="3.90.420.10:FF:000002">
    <property type="entry name" value="sulfite oxidase, mitochondrial"/>
    <property type="match status" value="1"/>
</dbReference>
<dbReference type="SUPFAM" id="SSF81296">
    <property type="entry name" value="E set domains"/>
    <property type="match status" value="1"/>
</dbReference>
<dbReference type="GO" id="GO:0008482">
    <property type="term" value="F:sulfite oxidase activity"/>
    <property type="evidence" value="ECO:0007669"/>
    <property type="project" value="UniProtKB-EC"/>
</dbReference>
<dbReference type="GO" id="GO:0043546">
    <property type="term" value="F:molybdopterin cofactor binding"/>
    <property type="evidence" value="ECO:0007669"/>
    <property type="project" value="TreeGrafter"/>
</dbReference>
<dbReference type="InterPro" id="IPR014756">
    <property type="entry name" value="Ig_E-set"/>
</dbReference>
<keyword evidence="9" id="KW-0479">Metal-binding</keyword>
<keyword evidence="7" id="KW-0500">Molybdenum</keyword>
<dbReference type="Gene3D" id="3.90.420.10">
    <property type="entry name" value="Oxidoreductase, molybdopterin-binding domain"/>
    <property type="match status" value="1"/>
</dbReference>
<dbReference type="GO" id="GO:0006790">
    <property type="term" value="P:sulfur compound metabolic process"/>
    <property type="evidence" value="ECO:0007669"/>
    <property type="project" value="UniProtKB-UniPathway"/>
</dbReference>
<evidence type="ECO:0000256" key="10">
    <source>
        <dbReference type="ARBA" id="ARBA00023002"/>
    </source>
</evidence>
<evidence type="ECO:0000256" key="9">
    <source>
        <dbReference type="ARBA" id="ARBA00022723"/>
    </source>
</evidence>
<dbReference type="GO" id="GO:0005758">
    <property type="term" value="C:mitochondrial intermembrane space"/>
    <property type="evidence" value="ECO:0007669"/>
    <property type="project" value="UniProtKB-SubCell"/>
</dbReference>
<dbReference type="AlphaFoldDB" id="E3MZY8"/>
<keyword evidence="12" id="KW-0496">Mitochondrion</keyword>
<dbReference type="InterPro" id="IPR041426">
    <property type="entry name" value="Mos1_HTH"/>
</dbReference>
<dbReference type="eggNOG" id="KOG0535">
    <property type="taxonomic scope" value="Eukaryota"/>
</dbReference>
<comment type="subcellular location">
    <subcellularLocation>
        <location evidence="3">Mitochondrion intermembrane space</location>
    </subcellularLocation>
</comment>
<dbReference type="UniPathway" id="UPA00096"/>
<protein>
    <recommendedName>
        <fullName evidence="6">sulfite oxidase</fullName>
        <ecNumber evidence="6">1.8.3.1</ecNumber>
    </recommendedName>
</protein>
<dbReference type="PROSITE" id="PS00191">
    <property type="entry name" value="CYTOCHROME_B5_1"/>
    <property type="match status" value="1"/>
</dbReference>
<dbReference type="InterPro" id="IPR018506">
    <property type="entry name" value="Cyt_B5_heme-BS"/>
</dbReference>
<dbReference type="InterPro" id="IPR000572">
    <property type="entry name" value="OxRdtase_Mopterin-bd_dom"/>
</dbReference>
<dbReference type="InParanoid" id="E3MZY8"/>
<evidence type="ECO:0000256" key="4">
    <source>
        <dbReference type="ARBA" id="ARBA00004678"/>
    </source>
</evidence>
<evidence type="ECO:0000259" key="13">
    <source>
        <dbReference type="PROSITE" id="PS50255"/>
    </source>
</evidence>
<dbReference type="Gene3D" id="3.10.120.10">
    <property type="entry name" value="Cytochrome b5-like heme/steroid binding domain"/>
    <property type="match status" value="1"/>
</dbReference>
<organism evidence="15">
    <name type="scientific">Caenorhabditis remanei</name>
    <name type="common">Caenorhabditis vulgaris</name>
    <dbReference type="NCBI Taxonomy" id="31234"/>
    <lineage>
        <taxon>Eukaryota</taxon>
        <taxon>Metazoa</taxon>
        <taxon>Ecdysozoa</taxon>
        <taxon>Nematoda</taxon>
        <taxon>Chromadorea</taxon>
        <taxon>Rhabditida</taxon>
        <taxon>Rhabditina</taxon>
        <taxon>Rhabditomorpha</taxon>
        <taxon>Rhabditoidea</taxon>
        <taxon>Rhabditidae</taxon>
        <taxon>Peloderinae</taxon>
        <taxon>Caenorhabditis</taxon>
    </lineage>
</organism>
<evidence type="ECO:0000256" key="1">
    <source>
        <dbReference type="ARBA" id="ARBA00001924"/>
    </source>
</evidence>
<dbReference type="InterPro" id="IPR008335">
    <property type="entry name" value="Mopterin_OxRdtase_euk"/>
</dbReference>
<accession>E3MZY8</accession>
<comment type="pathway">
    <text evidence="4">Sulfur metabolism.</text>
</comment>
<dbReference type="GO" id="GO:0020037">
    <property type="term" value="F:heme binding"/>
    <property type="evidence" value="ECO:0007669"/>
    <property type="project" value="InterPro"/>
</dbReference>
<dbReference type="EC" id="1.8.3.1" evidence="6"/>
<evidence type="ECO:0000256" key="6">
    <source>
        <dbReference type="ARBA" id="ARBA00012505"/>
    </source>
</evidence>
<dbReference type="HOGENOM" id="CLU_317420_0_0_1"/>
<dbReference type="Pfam" id="PF03404">
    <property type="entry name" value="Mo-co_dimer"/>
    <property type="match status" value="1"/>
</dbReference>
<evidence type="ECO:0000256" key="2">
    <source>
        <dbReference type="ARBA" id="ARBA00001970"/>
    </source>
</evidence>
<dbReference type="FunFam" id="3.10.120.10:FF:000007">
    <property type="entry name" value="Sulfite oxidase, mitochondrial"/>
    <property type="match status" value="1"/>
</dbReference>
<dbReference type="PANTHER" id="PTHR19372">
    <property type="entry name" value="SULFITE REDUCTASE"/>
    <property type="match status" value="1"/>
</dbReference>
<dbReference type="CDD" id="cd02111">
    <property type="entry name" value="eukary_SO_Moco"/>
    <property type="match status" value="1"/>
</dbReference>
<sequence>MVLTRAKRDKNEKVRMFIREEAMIGISIESAYDSFCGKFGKSVIEFLEFDYWFYRFYDGGDHDLQCEMDYEKDPNPHYRTITDLPPELVHKVSGNLSSIEKWNLEKTCFYLRKIGDGVPIRLKNAVLLIDENEFLFSTHLTHLRSQKSIRCSGVNGGCNVIKDEASGSESYEYTGNENFMGVGISFMKSLAEFPNLKIDKLIINQATRKEELWNQFVTALENSLKSLPHKIHVKFLKVICDDPECLLDLVPFMKPGDLEKLEVKYAANLHPREPLRVEMNSDVWSEVQKLEQYKQLKSLTVEDFTLPKVPIEDYLFLRSFRVRFESVPLEEIVRIRDILPKFPGCHSICLYFNELLSYEASETLIDYYETTSINFVHHAPNDMLCIRVGRFFRQKRNFNKLAAAGTDYGHDEHNNSYYKYAYIGGAATVGLLGYKYLLRTARLDYAQEEKKKLKNLPIYTQEEVKKHGKEADRIWVTYKDGVYDVTDFISMHPGGEKILLAAGAAVDPFWALYSQHKTAEVLKILEGYRIGRLDVKDVPKAEPDAFSNDPERHPALLVRNAKPFNGESPPSLLTDHFYTPNELFFVRNHLPVPDIKTEDHCLTVETLNGKTIDLSVDELKKKFKSYTIGSVIQCAGNRRADMNQYKKVQGLMWEGTAISNAEWTGVRLRDILADAGIDVFDEKIKHVHFEGSDVDPTGTPYGASIPIEKARGNEVIVAYHMNGVDIPRDHGAPLRVIVPGNVGARQVKWLRRIIVSEKESDSHWQQKDYRAFSPAVNMGDELKWDTVPSIQEYPVQCAICTPAPNTKVNSDDGTVDISGYAWSGGGRGIIRIEISVDGGETWSSCEMEQEKKQDLDHMYAWTLFKAEVKIPPIVKEFNIIAKAVDRSYNTQPETASGIWNVRGLIHNAWHRVPIIVKD</sequence>
<dbReference type="InterPro" id="IPR001199">
    <property type="entry name" value="Cyt_B5-like_heme/steroid-bd"/>
</dbReference>
<evidence type="ECO:0000256" key="7">
    <source>
        <dbReference type="ARBA" id="ARBA00022505"/>
    </source>
</evidence>
<dbReference type="eggNOG" id="KOG4576">
    <property type="taxonomic scope" value="Eukaryota"/>
</dbReference>
<dbReference type="FunFam" id="2.60.40.650:FF:000006">
    <property type="entry name" value="SUlfite OXidase"/>
    <property type="match status" value="1"/>
</dbReference>
<dbReference type="Proteomes" id="UP000008281">
    <property type="component" value="Unassembled WGS sequence"/>
</dbReference>
<proteinExistence type="predicted"/>
<comment type="cofactor">
    <cofactor evidence="2">
        <name>heme b</name>
        <dbReference type="ChEBI" id="CHEBI:60344"/>
    </cofactor>
</comment>
<evidence type="ECO:0000256" key="8">
    <source>
        <dbReference type="ARBA" id="ARBA00022617"/>
    </source>
</evidence>
<dbReference type="OrthoDB" id="10051395at2759"/>
<dbReference type="PRINTS" id="PR00407">
    <property type="entry name" value="EUMOPTERIN"/>
</dbReference>
<dbReference type="InterPro" id="IPR036400">
    <property type="entry name" value="Cyt_B5-like_heme/steroid_sf"/>
</dbReference>
<evidence type="ECO:0000256" key="3">
    <source>
        <dbReference type="ARBA" id="ARBA00004569"/>
    </source>
</evidence>
<keyword evidence="11" id="KW-0408">Iron</keyword>
<feature type="domain" description="Cytochrome b5 heme-binding" evidence="13">
    <location>
        <begin position="456"/>
        <end position="534"/>
    </location>
</feature>
<evidence type="ECO:0000256" key="5">
    <source>
        <dbReference type="ARBA" id="ARBA00004971"/>
    </source>
</evidence>
<dbReference type="PANTHER" id="PTHR19372:SF7">
    <property type="entry name" value="SULFITE OXIDASE, MITOCHONDRIAL"/>
    <property type="match status" value="1"/>
</dbReference>
<dbReference type="SUPFAM" id="SSF55856">
    <property type="entry name" value="Cytochrome b5-like heme/steroid binding domain"/>
    <property type="match status" value="1"/>
</dbReference>
<dbReference type="STRING" id="31234.E3MZY8"/>
<keyword evidence="8" id="KW-0349">Heme</keyword>
<keyword evidence="15" id="KW-1185">Reference proteome</keyword>
<dbReference type="Pfam" id="PF00174">
    <property type="entry name" value="Oxidored_molyb"/>
    <property type="match status" value="1"/>
</dbReference>
<dbReference type="SMART" id="SM01117">
    <property type="entry name" value="Cyt-b5"/>
    <property type="match status" value="1"/>
</dbReference>
<dbReference type="FunCoup" id="E3MZY8">
    <property type="interactions" value="2047"/>
</dbReference>
<dbReference type="PROSITE" id="PS50255">
    <property type="entry name" value="CYTOCHROME_B5_2"/>
    <property type="match status" value="1"/>
</dbReference>
<dbReference type="EMBL" id="DS268503">
    <property type="protein sequence ID" value="EFP13195.1"/>
    <property type="molecule type" value="Genomic_DNA"/>
</dbReference>
<dbReference type="Pfam" id="PF00173">
    <property type="entry name" value="Cyt-b5"/>
    <property type="match status" value="1"/>
</dbReference>
<name>E3MZY8_CAERE</name>
<evidence type="ECO:0000256" key="11">
    <source>
        <dbReference type="ARBA" id="ARBA00023004"/>
    </source>
</evidence>
<dbReference type="Pfam" id="PF17906">
    <property type="entry name" value="HTH_48"/>
    <property type="match status" value="1"/>
</dbReference>
<evidence type="ECO:0000313" key="15">
    <source>
        <dbReference type="Proteomes" id="UP000008281"/>
    </source>
</evidence>
<dbReference type="GO" id="GO:0030151">
    <property type="term" value="F:molybdenum ion binding"/>
    <property type="evidence" value="ECO:0007669"/>
    <property type="project" value="InterPro"/>
</dbReference>
<dbReference type="Pfam" id="PF01827">
    <property type="entry name" value="FTH"/>
    <property type="match status" value="1"/>
</dbReference>
<evidence type="ECO:0000256" key="12">
    <source>
        <dbReference type="ARBA" id="ARBA00023128"/>
    </source>
</evidence>
<dbReference type="InterPro" id="IPR005066">
    <property type="entry name" value="MoCF_OxRdtse_dimer"/>
</dbReference>
<evidence type="ECO:0000313" key="14">
    <source>
        <dbReference type="EMBL" id="EFP13195.1"/>
    </source>
</evidence>